<evidence type="ECO:0000313" key="1">
    <source>
        <dbReference type="EMBL" id="GME94979.1"/>
    </source>
</evidence>
<evidence type="ECO:0000313" key="2">
    <source>
        <dbReference type="Proteomes" id="UP001165064"/>
    </source>
</evidence>
<name>A0ACB5TW13_AMBMO</name>
<organism evidence="1 2">
    <name type="scientific">Ambrosiozyma monospora</name>
    <name type="common">Yeast</name>
    <name type="synonym">Endomycopsis monosporus</name>
    <dbReference type="NCBI Taxonomy" id="43982"/>
    <lineage>
        <taxon>Eukaryota</taxon>
        <taxon>Fungi</taxon>
        <taxon>Dikarya</taxon>
        <taxon>Ascomycota</taxon>
        <taxon>Saccharomycotina</taxon>
        <taxon>Pichiomycetes</taxon>
        <taxon>Pichiales</taxon>
        <taxon>Pichiaceae</taxon>
        <taxon>Ambrosiozyma</taxon>
    </lineage>
</organism>
<sequence length="205" mass="23376">MPEGTNTEPYHFILDPSALAFGGISKIKKWLNEQKVVFFIPNYTLRELDFLKTNYNSMVSLNSRESIRFIDDSMSKHDSDNMFSNGGFDVSDNSDNREDDYDALDSPVDEFDDVDDFESFNRKKQEMLLKQRQQYGNGSAGSSYNSAFNLSSRGSNHAKSNKKFKSHFVLESPEEAGPDWKRASGYRRQSCIQGGRVAYFGWSCS</sequence>
<keyword evidence="2" id="KW-1185">Reference proteome</keyword>
<gene>
    <name evidence="1" type="ORF">Amon02_000969000</name>
</gene>
<protein>
    <submittedName>
        <fullName evidence="1">Unnamed protein product</fullName>
    </submittedName>
</protein>
<dbReference type="EMBL" id="BSXS01009229">
    <property type="protein sequence ID" value="GME94979.1"/>
    <property type="molecule type" value="Genomic_DNA"/>
</dbReference>
<comment type="caution">
    <text evidence="1">The sequence shown here is derived from an EMBL/GenBank/DDBJ whole genome shotgun (WGS) entry which is preliminary data.</text>
</comment>
<accession>A0ACB5TW13</accession>
<dbReference type="Proteomes" id="UP001165064">
    <property type="component" value="Unassembled WGS sequence"/>
</dbReference>
<reference evidence="1" key="1">
    <citation type="submission" date="2023-04" db="EMBL/GenBank/DDBJ databases">
        <title>Ambrosiozyma monospora NBRC 10751.</title>
        <authorList>
            <person name="Ichikawa N."/>
            <person name="Sato H."/>
            <person name="Tonouchi N."/>
        </authorList>
    </citation>
    <scope>NUCLEOTIDE SEQUENCE</scope>
    <source>
        <strain evidence="1">NBRC 10751</strain>
    </source>
</reference>
<proteinExistence type="predicted"/>